<sequence length="425" mass="44708">AAAAQQADTTPRGVSLGLNYAAGTKPGVIVLPIAGANGDSLRAMFERDLDFGDRVAVVRVEAPAPDRGRLNYALLERLGAAVAVQATATPTGVRVALHDVAKKAVAQTRTFAFTDAALSPAWRMSVHAASDEMELAITGTRGIAATRIAYTREARVWVVDSDGANAHAVTPAGAMALSPAWHPSGKYVAYSGFGRSGGTQVFIRDLAGSAARPVVATPGGLNITPAFSPDGRTLVYAHGLDAGTDLIAAPAFENAPGRRVTVGRGSENVSPSFSPDGRRLVFTSGRSGHPEVYITDADGTNAELLTPFVFGETSYRSNPDWSPTGTMVAFQSQIAGRFQIATISLRDREIKQLTSEGSNEDPSWAPDGRHIVFTSTRGGTRQLWVHDAESGRARQLTRGAASRLPAWSRAMGDRSSTTTQQAGLP</sequence>
<dbReference type="AlphaFoldDB" id="A0A6J4MJJ8"/>
<comment type="similarity">
    <text evidence="1">Belongs to the TolB family.</text>
</comment>
<dbReference type="InterPro" id="IPR011042">
    <property type="entry name" value="6-blade_b-propeller_TolB-like"/>
</dbReference>
<reference evidence="3" key="1">
    <citation type="submission" date="2020-02" db="EMBL/GenBank/DDBJ databases">
        <authorList>
            <person name="Meier V. D."/>
        </authorList>
    </citation>
    <scope>NUCLEOTIDE SEQUENCE</scope>
    <source>
        <strain evidence="3">AVDCRST_MAG11</strain>
    </source>
</reference>
<protein>
    <submittedName>
        <fullName evidence="3">Tol-Pal system beta propeller repeat protein TolB</fullName>
    </submittedName>
</protein>
<dbReference type="Gene3D" id="3.40.50.10070">
    <property type="entry name" value="TolB, N-terminal domain"/>
    <property type="match status" value="1"/>
</dbReference>
<dbReference type="InterPro" id="IPR011659">
    <property type="entry name" value="WD40"/>
</dbReference>
<dbReference type="PANTHER" id="PTHR36842">
    <property type="entry name" value="PROTEIN TOLB HOMOLOG"/>
    <property type="match status" value="1"/>
</dbReference>
<dbReference type="Pfam" id="PF07676">
    <property type="entry name" value="PD40"/>
    <property type="match status" value="5"/>
</dbReference>
<feature type="non-terminal residue" evidence="3">
    <location>
        <position position="1"/>
    </location>
</feature>
<organism evidence="3">
    <name type="scientific">uncultured Gemmatimonadaceae bacterium</name>
    <dbReference type="NCBI Taxonomy" id="246130"/>
    <lineage>
        <taxon>Bacteria</taxon>
        <taxon>Pseudomonadati</taxon>
        <taxon>Gemmatimonadota</taxon>
        <taxon>Gemmatimonadia</taxon>
        <taxon>Gemmatimonadales</taxon>
        <taxon>Gemmatimonadaceae</taxon>
        <taxon>environmental samples</taxon>
    </lineage>
</organism>
<evidence type="ECO:0000313" key="3">
    <source>
        <dbReference type="EMBL" id="CAA9361483.1"/>
    </source>
</evidence>
<dbReference type="Gene3D" id="2.120.10.30">
    <property type="entry name" value="TolB, C-terminal domain"/>
    <property type="match status" value="2"/>
</dbReference>
<dbReference type="EMBL" id="CADCTU010000885">
    <property type="protein sequence ID" value="CAA9361483.1"/>
    <property type="molecule type" value="Genomic_DNA"/>
</dbReference>
<name>A0A6J4MJJ8_9BACT</name>
<evidence type="ECO:0000256" key="2">
    <source>
        <dbReference type="SAM" id="MobiDB-lite"/>
    </source>
</evidence>
<feature type="region of interest" description="Disordered" evidence="2">
    <location>
        <begin position="394"/>
        <end position="425"/>
    </location>
</feature>
<gene>
    <name evidence="3" type="ORF">AVDCRST_MAG11-4150</name>
</gene>
<evidence type="ECO:0000256" key="1">
    <source>
        <dbReference type="ARBA" id="ARBA00009820"/>
    </source>
</evidence>
<feature type="compositionally biased region" description="Polar residues" evidence="2">
    <location>
        <begin position="414"/>
        <end position="425"/>
    </location>
</feature>
<dbReference type="SUPFAM" id="SSF82171">
    <property type="entry name" value="DPP6 N-terminal domain-like"/>
    <property type="match status" value="1"/>
</dbReference>
<dbReference type="PANTHER" id="PTHR36842:SF1">
    <property type="entry name" value="PROTEIN TOLB"/>
    <property type="match status" value="1"/>
</dbReference>
<proteinExistence type="inferred from homology"/>
<accession>A0A6J4MJJ8</accession>